<keyword evidence="2" id="KW-1185">Reference proteome</keyword>
<protein>
    <submittedName>
        <fullName evidence="1">Uncharacterized protein</fullName>
    </submittedName>
</protein>
<accession>A0A2Z4FIA6</accession>
<dbReference type="Gene3D" id="3.30.2020.30">
    <property type="match status" value="1"/>
</dbReference>
<name>A0A2Z4FIA6_9DELT</name>
<dbReference type="AlphaFoldDB" id="A0A2Z4FIA6"/>
<dbReference type="PANTHER" id="PTHR35303">
    <property type="entry name" value="OS02G0197800 PROTEIN"/>
    <property type="match status" value="1"/>
</dbReference>
<dbReference type="Proteomes" id="UP000249799">
    <property type="component" value="Chromosome"/>
</dbReference>
<dbReference type="InterPro" id="IPR038492">
    <property type="entry name" value="GBBH-like_N_sf"/>
</dbReference>
<evidence type="ECO:0000313" key="2">
    <source>
        <dbReference type="Proteomes" id="UP000249799"/>
    </source>
</evidence>
<dbReference type="Pfam" id="PF06155">
    <property type="entry name" value="GBBH-like_N"/>
    <property type="match status" value="1"/>
</dbReference>
<sequence>MSYYPHPTEFNYIQDKDILRIKFSDDKTFDYDLMMLRGYCPCAHCQGHGSRPMKWNPPGFHRQIVVSDITQVGNYAACIAWGDGHNTGVYSFEYLRELIDHPEEILENYEPHPKKPWEK</sequence>
<dbReference type="RefSeq" id="WP_111332557.1">
    <property type="nucleotide sequence ID" value="NZ_CP030032.1"/>
</dbReference>
<dbReference type="InterPro" id="IPR010376">
    <property type="entry name" value="GBBH-like_N"/>
</dbReference>
<gene>
    <name evidence="1" type="ORF">DN745_04520</name>
</gene>
<reference evidence="1 2" key="1">
    <citation type="submission" date="2018-06" db="EMBL/GenBank/DDBJ databases">
        <title>Lujinxingia sediminis gen. nov. sp. nov., a new facultative anaerobic member of the class Deltaproteobacteria, and proposal of Lujinxingaceae fam. nov.</title>
        <authorList>
            <person name="Guo L.-Y."/>
            <person name="Li C.-M."/>
            <person name="Wang S."/>
            <person name="Du Z.-J."/>
        </authorList>
    </citation>
    <scope>NUCLEOTIDE SEQUENCE [LARGE SCALE GENOMIC DNA]</scope>
    <source>
        <strain evidence="1 2">FA350</strain>
    </source>
</reference>
<proteinExistence type="predicted"/>
<dbReference type="PANTHER" id="PTHR35303:SF5">
    <property type="entry name" value="OS02G0197800 PROTEIN"/>
    <property type="match status" value="1"/>
</dbReference>
<dbReference type="KEGG" id="bsed:DN745_04520"/>
<evidence type="ECO:0000313" key="1">
    <source>
        <dbReference type="EMBL" id="AWV88639.1"/>
    </source>
</evidence>
<organism evidence="1 2">
    <name type="scientific">Bradymonas sediminis</name>
    <dbReference type="NCBI Taxonomy" id="1548548"/>
    <lineage>
        <taxon>Bacteria</taxon>
        <taxon>Deltaproteobacteria</taxon>
        <taxon>Bradymonadales</taxon>
        <taxon>Bradymonadaceae</taxon>
        <taxon>Bradymonas</taxon>
    </lineage>
</organism>
<dbReference type="EMBL" id="CP030032">
    <property type="protein sequence ID" value="AWV88639.1"/>
    <property type="molecule type" value="Genomic_DNA"/>
</dbReference>
<dbReference type="OrthoDB" id="9794178at2"/>